<dbReference type="Proteomes" id="UP001432322">
    <property type="component" value="Unassembled WGS sequence"/>
</dbReference>
<feature type="compositionally biased region" description="Polar residues" evidence="1">
    <location>
        <begin position="69"/>
        <end position="78"/>
    </location>
</feature>
<evidence type="ECO:0000313" key="2">
    <source>
        <dbReference type="EMBL" id="GMT31455.1"/>
    </source>
</evidence>
<organism evidence="2 3">
    <name type="scientific">Pristionchus fissidentatus</name>
    <dbReference type="NCBI Taxonomy" id="1538716"/>
    <lineage>
        <taxon>Eukaryota</taxon>
        <taxon>Metazoa</taxon>
        <taxon>Ecdysozoa</taxon>
        <taxon>Nematoda</taxon>
        <taxon>Chromadorea</taxon>
        <taxon>Rhabditida</taxon>
        <taxon>Rhabditina</taxon>
        <taxon>Diplogasteromorpha</taxon>
        <taxon>Diplogasteroidea</taxon>
        <taxon>Neodiplogasteridae</taxon>
        <taxon>Pristionchus</taxon>
    </lineage>
</organism>
<evidence type="ECO:0000313" key="3">
    <source>
        <dbReference type="Proteomes" id="UP001432322"/>
    </source>
</evidence>
<reference evidence="2" key="1">
    <citation type="submission" date="2023-10" db="EMBL/GenBank/DDBJ databases">
        <title>Genome assembly of Pristionchus species.</title>
        <authorList>
            <person name="Yoshida K."/>
            <person name="Sommer R.J."/>
        </authorList>
    </citation>
    <scope>NUCLEOTIDE SEQUENCE</scope>
    <source>
        <strain evidence="2">RS5133</strain>
    </source>
</reference>
<dbReference type="EMBL" id="BTSY01000006">
    <property type="protein sequence ID" value="GMT31455.1"/>
    <property type="molecule type" value="Genomic_DNA"/>
</dbReference>
<feature type="non-terminal residue" evidence="2">
    <location>
        <position position="1"/>
    </location>
</feature>
<keyword evidence="3" id="KW-1185">Reference proteome</keyword>
<dbReference type="AlphaFoldDB" id="A0AAV5WLP5"/>
<gene>
    <name evidence="2" type="ORF">PFISCL1PPCAC_22752</name>
</gene>
<sequence length="121" mass="14399">DYSLNKKRRWQLREEMRERIEEVQDPHFNVRVSASVHVEDRSAPGRFLGQNNQHELGCVEYNSVSRDGQVTQRGSTAYKTRLRNFTHPENPARKVKGEKRPWKIRERKDSGTEMDDKQEFQ</sequence>
<feature type="region of interest" description="Disordered" evidence="1">
    <location>
        <begin position="69"/>
        <end position="121"/>
    </location>
</feature>
<proteinExistence type="predicted"/>
<feature type="non-terminal residue" evidence="2">
    <location>
        <position position="121"/>
    </location>
</feature>
<feature type="compositionally biased region" description="Basic and acidic residues" evidence="1">
    <location>
        <begin position="98"/>
        <end position="121"/>
    </location>
</feature>
<name>A0AAV5WLP5_9BILA</name>
<evidence type="ECO:0000256" key="1">
    <source>
        <dbReference type="SAM" id="MobiDB-lite"/>
    </source>
</evidence>
<protein>
    <submittedName>
        <fullName evidence="2">Uncharacterized protein</fullName>
    </submittedName>
</protein>
<accession>A0AAV5WLP5</accession>
<comment type="caution">
    <text evidence="2">The sequence shown here is derived from an EMBL/GenBank/DDBJ whole genome shotgun (WGS) entry which is preliminary data.</text>
</comment>